<sequence>MSKVLPGRLTADFDRSLVVFVIGMRINHFHKVGKWLPVARAMGPMLAELARNPQSGFLGTETMLRDLRTIVLLQYWRDFDSLEAYARDRDQKHWPAWTAFNKAVGSDGTVGIFHETYAVSAGAYETIYGNMPPFGLGKVAGLIPATGKRNEARSRMKTATEG</sequence>
<keyword evidence="2" id="KW-1185">Reference proteome</keyword>
<proteinExistence type="predicted"/>
<evidence type="ECO:0000313" key="1">
    <source>
        <dbReference type="EMBL" id="KHS43246.1"/>
    </source>
</evidence>
<dbReference type="RefSeq" id="WP_039337428.1">
    <property type="nucleotide sequence ID" value="NZ_JRVC01000023.1"/>
</dbReference>
<dbReference type="InterPro" id="IPR025444">
    <property type="entry name" value="Monooxy_af470"/>
</dbReference>
<evidence type="ECO:0000313" key="2">
    <source>
        <dbReference type="Proteomes" id="UP000031338"/>
    </source>
</evidence>
<protein>
    <submittedName>
        <fullName evidence="1">Uncharacterized protein</fullName>
    </submittedName>
</protein>
<accession>A0A0B8ZJM0</accession>
<dbReference type="STRING" id="48936.NJ75_03876"/>
<dbReference type="Proteomes" id="UP000031338">
    <property type="component" value="Unassembled WGS sequence"/>
</dbReference>
<name>A0A0B8ZJM0_9SPHN</name>
<organism evidence="1 2">
    <name type="scientific">Novosphingobium subterraneum</name>
    <dbReference type="NCBI Taxonomy" id="48936"/>
    <lineage>
        <taxon>Bacteria</taxon>
        <taxon>Pseudomonadati</taxon>
        <taxon>Pseudomonadota</taxon>
        <taxon>Alphaproteobacteria</taxon>
        <taxon>Sphingomonadales</taxon>
        <taxon>Sphingomonadaceae</taxon>
        <taxon>Novosphingobium</taxon>
    </lineage>
</organism>
<dbReference type="AlphaFoldDB" id="A0A0B8ZJM0"/>
<gene>
    <name evidence="1" type="ORF">NJ75_03876</name>
</gene>
<dbReference type="Pfam" id="PF13826">
    <property type="entry name" value="Monooxy_af470-like"/>
    <property type="match status" value="1"/>
</dbReference>
<dbReference type="PATRIC" id="fig|48936.3.peg.3911"/>
<comment type="caution">
    <text evidence="1">The sequence shown here is derived from an EMBL/GenBank/DDBJ whole genome shotgun (WGS) entry which is preliminary data.</text>
</comment>
<dbReference type="EMBL" id="JRVC01000023">
    <property type="protein sequence ID" value="KHS43246.1"/>
    <property type="molecule type" value="Genomic_DNA"/>
</dbReference>
<reference evidence="1 2" key="1">
    <citation type="submission" date="2014-10" db="EMBL/GenBank/DDBJ databases">
        <title>Draft genome sequence of Novosphingobium subterraneum DSM 12447.</title>
        <authorList>
            <person name="Gan H.M."/>
            <person name="Gan H.Y."/>
            <person name="Savka M.A."/>
        </authorList>
    </citation>
    <scope>NUCLEOTIDE SEQUENCE [LARGE SCALE GENOMIC DNA]</scope>
    <source>
        <strain evidence="1 2">DSM 12447</strain>
    </source>
</reference>